<dbReference type="Gene3D" id="3.30.710.10">
    <property type="entry name" value="Potassium Channel Kv1.1, Chain A"/>
    <property type="match status" value="1"/>
</dbReference>
<dbReference type="Gramene" id="Psat07G0531000-T1">
    <property type="protein sequence ID" value="KAI5389939.1"/>
    <property type="gene ID" value="KIW84_075310"/>
</dbReference>
<dbReference type="InterPro" id="IPR011333">
    <property type="entry name" value="SKP1/BTB/POZ_sf"/>
</dbReference>
<sequence>FLLVLFHIHSNKTNHQFTTTQPNPLCLLLLCLLLPLRILSCLINITFSFSFSSSIPILTFSIEAKRKKTPLSFSVFLLSFTFFPLSFFFFQVMEDCYCNLEVDVNGEETFMVNKTVITQYSRKLAKVFGKSSGSSGKLKVIFHDFPGGAEGFELMLRFCYNNGNAELSPSNLLLARCGAEYMEMNESVENGSNLCDQTEKSLQGIGYWSWSEILTALKQCQSLLVEDSSVMVERCLDAVAGRLVLASEASPCPSSCSNDSSGIRFSCDSKSTESIKTSFARSTWWFEDLLFLTPAMVLVLVKSMLSSKLDHHVISRFLLFYQKAKVSTASTDEKCKIIEMVIDMHYEMDQSSVSLKTLFGIVRVTLCLNISKSCRNKLEIMIGSQLDQVTLDNLLVPSPYGINYLYDVNLVLRFLKAFMRQGNGAAAPVRMRKVANLIDLYIAEIAPDPCLKTSKFLALATALPDSARDSCDELYHAMDMYLEVHTQLSQEERIKICYGLNYEKLSPQACLHLSKNTKFPSKSAVQALVSQQSKLKNLLNATTPISTPYSDSSCGSSQKGKKEKDNEQLVVLYASNFDIPPDNEKLKAHLQGMQWRVMELEKICRKMQSQMAKMTKSKASNSYGKSLPKLCS</sequence>
<dbReference type="Proteomes" id="UP001058974">
    <property type="component" value="Chromosome 7"/>
</dbReference>
<evidence type="ECO:0000313" key="9">
    <source>
        <dbReference type="Proteomes" id="UP001058974"/>
    </source>
</evidence>
<keyword evidence="5" id="KW-0472">Membrane</keyword>
<protein>
    <recommendedName>
        <fullName evidence="10">BTB/POZ domain-containing protein</fullName>
    </recommendedName>
</protein>
<dbReference type="InterPro" id="IPR000210">
    <property type="entry name" value="BTB/POZ_dom"/>
</dbReference>
<comment type="pathway">
    <text evidence="2">Protein modification; protein ubiquitination.</text>
</comment>
<evidence type="ECO:0000256" key="3">
    <source>
        <dbReference type="ARBA" id="ARBA00022786"/>
    </source>
</evidence>
<organism evidence="8 9">
    <name type="scientific">Pisum sativum</name>
    <name type="common">Garden pea</name>
    <name type="synonym">Lathyrus oleraceus</name>
    <dbReference type="NCBI Taxonomy" id="3888"/>
    <lineage>
        <taxon>Eukaryota</taxon>
        <taxon>Viridiplantae</taxon>
        <taxon>Streptophyta</taxon>
        <taxon>Embryophyta</taxon>
        <taxon>Tracheophyta</taxon>
        <taxon>Spermatophyta</taxon>
        <taxon>Magnoliopsida</taxon>
        <taxon>eudicotyledons</taxon>
        <taxon>Gunneridae</taxon>
        <taxon>Pentapetalae</taxon>
        <taxon>rosids</taxon>
        <taxon>fabids</taxon>
        <taxon>Fabales</taxon>
        <taxon>Fabaceae</taxon>
        <taxon>Papilionoideae</taxon>
        <taxon>50 kb inversion clade</taxon>
        <taxon>NPAAA clade</taxon>
        <taxon>Hologalegina</taxon>
        <taxon>IRL clade</taxon>
        <taxon>Fabeae</taxon>
        <taxon>Lathyrus</taxon>
    </lineage>
</organism>
<comment type="caution">
    <text evidence="8">The sequence shown here is derived from an EMBL/GenBank/DDBJ whole genome shotgun (WGS) entry which is preliminary data.</text>
</comment>
<dbReference type="PROSITE" id="PS51649">
    <property type="entry name" value="NPH3"/>
    <property type="match status" value="1"/>
</dbReference>
<feature type="non-terminal residue" evidence="8">
    <location>
        <position position="1"/>
    </location>
</feature>
<evidence type="ECO:0000256" key="2">
    <source>
        <dbReference type="ARBA" id="ARBA00004906"/>
    </source>
</evidence>
<dbReference type="EMBL" id="JAMSHJ010000007">
    <property type="protein sequence ID" value="KAI5389939.1"/>
    <property type="molecule type" value="Genomic_DNA"/>
</dbReference>
<feature type="transmembrane region" description="Helical" evidence="5">
    <location>
        <begin position="27"/>
        <end position="51"/>
    </location>
</feature>
<accession>A0A9D4VTD1</accession>
<name>A0A9D4VTD1_PEA</name>
<keyword evidence="3" id="KW-0833">Ubl conjugation pathway</keyword>
<keyword evidence="5" id="KW-1133">Transmembrane helix</keyword>
<feature type="transmembrane region" description="Helical" evidence="5">
    <location>
        <begin position="71"/>
        <end position="90"/>
    </location>
</feature>
<dbReference type="InterPro" id="IPR043454">
    <property type="entry name" value="NPH3/RPT2-like"/>
</dbReference>
<evidence type="ECO:0000256" key="5">
    <source>
        <dbReference type="SAM" id="Phobius"/>
    </source>
</evidence>
<evidence type="ECO:0008006" key="10">
    <source>
        <dbReference type="Google" id="ProtNLM"/>
    </source>
</evidence>
<keyword evidence="5" id="KW-0812">Transmembrane</keyword>
<evidence type="ECO:0000256" key="1">
    <source>
        <dbReference type="ARBA" id="ARBA00004184"/>
    </source>
</evidence>
<comment type="similarity">
    <text evidence="4">Belongs to the NPH3 family.</text>
</comment>
<feature type="domain" description="NPH3" evidence="7">
    <location>
        <begin position="283"/>
        <end position="534"/>
    </location>
</feature>
<reference evidence="8 9" key="1">
    <citation type="journal article" date="2022" name="Nat. Genet.">
        <title>Improved pea reference genome and pan-genome highlight genomic features and evolutionary characteristics.</title>
        <authorList>
            <person name="Yang T."/>
            <person name="Liu R."/>
            <person name="Luo Y."/>
            <person name="Hu S."/>
            <person name="Wang D."/>
            <person name="Wang C."/>
            <person name="Pandey M.K."/>
            <person name="Ge S."/>
            <person name="Xu Q."/>
            <person name="Li N."/>
            <person name="Li G."/>
            <person name="Huang Y."/>
            <person name="Saxena R.K."/>
            <person name="Ji Y."/>
            <person name="Li M."/>
            <person name="Yan X."/>
            <person name="He Y."/>
            <person name="Liu Y."/>
            <person name="Wang X."/>
            <person name="Xiang C."/>
            <person name="Varshney R.K."/>
            <person name="Ding H."/>
            <person name="Gao S."/>
            <person name="Zong X."/>
        </authorList>
    </citation>
    <scope>NUCLEOTIDE SEQUENCE [LARGE SCALE GENOMIC DNA]</scope>
    <source>
        <strain evidence="8 9">cv. Zhongwan 6</strain>
    </source>
</reference>
<dbReference type="InterPro" id="IPR027356">
    <property type="entry name" value="NPH3_dom"/>
</dbReference>
<comment type="subcellular location">
    <subcellularLocation>
        <location evidence="1">Endomembrane system</location>
        <topology evidence="1">Peripheral membrane protein</topology>
    </subcellularLocation>
</comment>
<evidence type="ECO:0000313" key="8">
    <source>
        <dbReference type="EMBL" id="KAI5389939.1"/>
    </source>
</evidence>
<dbReference type="Pfam" id="PF03000">
    <property type="entry name" value="NPH3"/>
    <property type="match status" value="1"/>
</dbReference>
<gene>
    <name evidence="8" type="ORF">KIW84_075310</name>
</gene>
<dbReference type="SUPFAM" id="SSF54695">
    <property type="entry name" value="POZ domain"/>
    <property type="match status" value="1"/>
</dbReference>
<evidence type="ECO:0000256" key="4">
    <source>
        <dbReference type="PROSITE-ProRule" id="PRU00982"/>
    </source>
</evidence>
<dbReference type="AlphaFoldDB" id="A0A9D4VTD1"/>
<evidence type="ECO:0000259" key="7">
    <source>
        <dbReference type="PROSITE" id="PS51649"/>
    </source>
</evidence>
<dbReference type="GO" id="GO:0012505">
    <property type="term" value="C:endomembrane system"/>
    <property type="evidence" value="ECO:0007669"/>
    <property type="project" value="UniProtKB-SubCell"/>
</dbReference>
<feature type="domain" description="BTB" evidence="6">
    <location>
        <begin position="98"/>
        <end position="162"/>
    </location>
</feature>
<dbReference type="PROSITE" id="PS50097">
    <property type="entry name" value="BTB"/>
    <property type="match status" value="1"/>
</dbReference>
<keyword evidence="9" id="KW-1185">Reference proteome</keyword>
<proteinExistence type="inferred from homology"/>
<evidence type="ECO:0000259" key="6">
    <source>
        <dbReference type="PROSITE" id="PS50097"/>
    </source>
</evidence>
<dbReference type="PANTHER" id="PTHR32370">
    <property type="entry name" value="OS12G0117600 PROTEIN"/>
    <property type="match status" value="1"/>
</dbReference>